<evidence type="ECO:0000256" key="1">
    <source>
        <dbReference type="SAM" id="Phobius"/>
    </source>
</evidence>
<proteinExistence type="predicted"/>
<dbReference type="OrthoDB" id="687730at2759"/>
<name>A0A8I6TI29_CIMLE</name>
<dbReference type="GO" id="GO:0032991">
    <property type="term" value="C:protein-containing complex"/>
    <property type="evidence" value="ECO:0007669"/>
    <property type="project" value="UniProtKB-ARBA"/>
</dbReference>
<dbReference type="OMA" id="WTYTIER"/>
<dbReference type="KEGG" id="clec:106674231"/>
<evidence type="ECO:0000256" key="2">
    <source>
        <dbReference type="SAM" id="SignalP"/>
    </source>
</evidence>
<feature type="domain" description="Calcium-activated chloride channel N-terminal" evidence="3">
    <location>
        <begin position="23"/>
        <end position="265"/>
    </location>
</feature>
<keyword evidence="5" id="KW-1185">Reference proteome</keyword>
<feature type="signal peptide" evidence="2">
    <location>
        <begin position="1"/>
        <end position="17"/>
    </location>
</feature>
<dbReference type="InterPro" id="IPR013642">
    <property type="entry name" value="CLCA_N"/>
</dbReference>
<dbReference type="AlphaFoldDB" id="A0A8I6TI29"/>
<dbReference type="SUPFAM" id="SSF53300">
    <property type="entry name" value="vWA-like"/>
    <property type="match status" value="1"/>
</dbReference>
<accession>A0A8I6TI29</accession>
<dbReference type="RefSeq" id="XP_014262332.1">
    <property type="nucleotide sequence ID" value="XM_014406846.2"/>
</dbReference>
<organism evidence="4 5">
    <name type="scientific">Cimex lectularius</name>
    <name type="common">Bed bug</name>
    <name type="synonym">Acanthia lectularia</name>
    <dbReference type="NCBI Taxonomy" id="79782"/>
    <lineage>
        <taxon>Eukaryota</taxon>
        <taxon>Metazoa</taxon>
        <taxon>Ecdysozoa</taxon>
        <taxon>Arthropoda</taxon>
        <taxon>Hexapoda</taxon>
        <taxon>Insecta</taxon>
        <taxon>Pterygota</taxon>
        <taxon>Neoptera</taxon>
        <taxon>Paraneoptera</taxon>
        <taxon>Hemiptera</taxon>
        <taxon>Heteroptera</taxon>
        <taxon>Panheteroptera</taxon>
        <taxon>Cimicomorpha</taxon>
        <taxon>Cimicidae</taxon>
        <taxon>Cimex</taxon>
    </lineage>
</organism>
<keyword evidence="1" id="KW-1133">Transmembrane helix</keyword>
<dbReference type="GeneID" id="106674231"/>
<evidence type="ECO:0000259" key="3">
    <source>
        <dbReference type="Pfam" id="PF08434"/>
    </source>
</evidence>
<keyword evidence="1" id="KW-0472">Membrane</keyword>
<dbReference type="EnsemblMetazoa" id="XM_014406846.2">
    <property type="protein sequence ID" value="XP_014262332.1"/>
    <property type="gene ID" value="LOC106674231"/>
</dbReference>
<evidence type="ECO:0000313" key="4">
    <source>
        <dbReference type="EnsemblMetazoa" id="XP_014262332.1"/>
    </source>
</evidence>
<sequence length="1126" mass="125496">MCYFISVLLLVFPAVFASLHFLDGTYRGLTVSIDSTVPSENCQTILNNLENALSKGSEAVYRSLRGRASWKSVTVLIPSNWPDTCVPGHSTIPSQGETSHITIGLPHPVYRDTPWTQQSKPCGHPGDFIYLSYRLFLDQEVPTLGKSLAREWAKYRYGVFDEVGFLDDPIYPSCYYSDLSEDIQVNGCSDKPISENGMCKTGHLNVSNLVSHEAQTSLLFTNSHKVDKFCDASSHDRFAPTKQNNLCERKSVMQIINEHSDFSNASFTSNEPINTTPTIIYKRESLTRYVIVIEDTKDMLVRESWLYLRLAIRKWVVVQLQGQVEVALVSANESSATVIQKLTTLYNTAARDLLASNVPYTPGDTRAACLYCGINKAYKLLHEKAQLNGPANSVIVVIAPGTMEHVPDLTELMPKLRKSHIRIATITYPAQVRPRSLDWMAEATDGISFTVMETKYNMATSYISTYFKLTNVMWAIQRAFYQGDKSELPIEIHRKEIVDNGQTSVTGSFVLDDWLGEPAKFTVLTHNIENPLIRSITLVSPSHKVYSTRSDALISLKLLNVPANINETGTWTYTIERFSGSPQPHYVQVMATPRSHSAPVVNARLFSSHTNNGVILYTEVKRGDFPILGAKVEVTAVKIGINGSTHREKFELMDTGSGDPDVMKGDGIYSRYFSAYAGGSGDYTFEVTVSDNGNTAYSWQYGHQYEGDLLTNVACCGSSMPAPTVEPLSPFQRILPPLTIHISKNDVVSGRVGDLQAVILPTDLKARLVWTAPDMGGKPVAKYELKYAHQIGDIIDHFDSGTPWAHGVPFPLTPGSETTFTLDFTRNPSLLDQTLYFAIRGYTELDELAKPGPISNWIRINVPSPPPPPPMTTSTSTSMPLWTQEDETAVPNLAEKFELSLEFILPVIIGLLLLILAITVYCYFCLRKRANKDAKANHPEKPLNVSIVPTENGNNVTHSAPTSNYEVNTTMTNLPQYEVSVEEDPNKRYSMTPYDGMVQNGNLPSPGNYGNSNLTVISEYDNRNNTLIREKTLSPYQSWTASQLLHEHERRHSPYGQVDDYSQYYPPPVPPLPAYQQDIYGPAGHLPPPNQFINYQPNPSMYNASLQGSMTSVNSNDRKRRNVTMV</sequence>
<keyword evidence="1" id="KW-0812">Transmembrane</keyword>
<dbReference type="Pfam" id="PF08434">
    <property type="entry name" value="CLCA"/>
    <property type="match status" value="1"/>
</dbReference>
<keyword evidence="2" id="KW-0732">Signal</keyword>
<protein>
    <recommendedName>
        <fullName evidence="3">Calcium-activated chloride channel N-terminal domain-containing protein</fullName>
    </recommendedName>
</protein>
<dbReference type="Proteomes" id="UP000494040">
    <property type="component" value="Unassembled WGS sequence"/>
</dbReference>
<reference evidence="4" key="1">
    <citation type="submission" date="2022-01" db="UniProtKB">
        <authorList>
            <consortium name="EnsemblMetazoa"/>
        </authorList>
    </citation>
    <scope>IDENTIFICATION</scope>
</reference>
<feature type="transmembrane region" description="Helical" evidence="1">
    <location>
        <begin position="903"/>
        <end position="926"/>
    </location>
</feature>
<dbReference type="Gene3D" id="3.40.50.410">
    <property type="entry name" value="von Willebrand factor, type A domain"/>
    <property type="match status" value="1"/>
</dbReference>
<dbReference type="InterPro" id="IPR036465">
    <property type="entry name" value="vWFA_dom_sf"/>
</dbReference>
<feature type="chain" id="PRO_5035327130" description="Calcium-activated chloride channel N-terminal domain-containing protein" evidence="2">
    <location>
        <begin position="18"/>
        <end position="1126"/>
    </location>
</feature>
<evidence type="ECO:0000313" key="5">
    <source>
        <dbReference type="Proteomes" id="UP000494040"/>
    </source>
</evidence>